<organism evidence="2 3">
    <name type="scientific">Roseiarcus fermentans</name>
    <dbReference type="NCBI Taxonomy" id="1473586"/>
    <lineage>
        <taxon>Bacteria</taxon>
        <taxon>Pseudomonadati</taxon>
        <taxon>Pseudomonadota</taxon>
        <taxon>Alphaproteobacteria</taxon>
        <taxon>Hyphomicrobiales</taxon>
        <taxon>Roseiarcaceae</taxon>
        <taxon>Roseiarcus</taxon>
    </lineage>
</organism>
<keyword evidence="3" id="KW-1185">Reference proteome</keyword>
<dbReference type="AlphaFoldDB" id="A0A366FHA1"/>
<reference evidence="2 3" key="1">
    <citation type="submission" date="2018-06" db="EMBL/GenBank/DDBJ databases">
        <title>Genomic Encyclopedia of Type Strains, Phase IV (KMG-IV): sequencing the most valuable type-strain genomes for metagenomic binning, comparative biology and taxonomic classification.</title>
        <authorList>
            <person name="Goeker M."/>
        </authorList>
    </citation>
    <scope>NUCLEOTIDE SEQUENCE [LARGE SCALE GENOMIC DNA]</scope>
    <source>
        <strain evidence="2 3">DSM 24875</strain>
    </source>
</reference>
<name>A0A366FHA1_9HYPH</name>
<proteinExistence type="predicted"/>
<keyword evidence="1" id="KW-0732">Signal</keyword>
<protein>
    <submittedName>
        <fullName evidence="2">Putative secreted protein with PEP-CTERM sorting signal</fullName>
    </submittedName>
</protein>
<feature type="chain" id="PRO_5017024985" evidence="1">
    <location>
        <begin position="23"/>
        <end position="180"/>
    </location>
</feature>
<accession>A0A366FHA1</accession>
<dbReference type="InterPro" id="IPR013424">
    <property type="entry name" value="Ice-binding_C"/>
</dbReference>
<feature type="signal peptide" evidence="1">
    <location>
        <begin position="1"/>
        <end position="22"/>
    </location>
</feature>
<dbReference type="EMBL" id="QNRK01000010">
    <property type="protein sequence ID" value="RBP14053.1"/>
    <property type="molecule type" value="Genomic_DNA"/>
</dbReference>
<comment type="caution">
    <text evidence="2">The sequence shown here is derived from an EMBL/GenBank/DDBJ whole genome shotgun (WGS) entry which is preliminary data.</text>
</comment>
<evidence type="ECO:0000313" key="3">
    <source>
        <dbReference type="Proteomes" id="UP000253529"/>
    </source>
</evidence>
<evidence type="ECO:0000313" key="2">
    <source>
        <dbReference type="EMBL" id="RBP14053.1"/>
    </source>
</evidence>
<sequence length="180" mass="18744">MTTKSVVTALLLSLIIPVSAQAATIQFTITNTVGATSGTVSGEIDGLAYNGVSSATAVIVTSTPAEFSALMTLPFDFLTAPNEFIVHNSFDLINGVVQSDSVFQGAGLLNLYINVSQGRTISELQDGRVLDRNFDAFGTSNNTFSTAAAAPEPVTWAMMLIGFAGFGGLATRRRATAARA</sequence>
<dbReference type="Proteomes" id="UP000253529">
    <property type="component" value="Unassembled WGS sequence"/>
</dbReference>
<gene>
    <name evidence="2" type="ORF">DFR50_11077</name>
</gene>
<dbReference type="RefSeq" id="WP_113889194.1">
    <property type="nucleotide sequence ID" value="NZ_QNRK01000010.1"/>
</dbReference>
<dbReference type="NCBIfam" id="TIGR02595">
    <property type="entry name" value="PEP_CTERM"/>
    <property type="match status" value="1"/>
</dbReference>
<evidence type="ECO:0000256" key="1">
    <source>
        <dbReference type="SAM" id="SignalP"/>
    </source>
</evidence>